<dbReference type="Proteomes" id="UP001234989">
    <property type="component" value="Chromosome 6"/>
</dbReference>
<reference evidence="2" key="1">
    <citation type="submission" date="2023-08" db="EMBL/GenBank/DDBJ databases">
        <title>A de novo genome assembly of Solanum verrucosum Schlechtendal, a Mexican diploid species geographically isolated from the other diploid A-genome species in potato relatives.</title>
        <authorList>
            <person name="Hosaka K."/>
        </authorList>
    </citation>
    <scope>NUCLEOTIDE SEQUENCE</scope>
    <source>
        <tissue evidence="2">Young leaves</tissue>
    </source>
</reference>
<keyword evidence="3" id="KW-1185">Reference proteome</keyword>
<feature type="region of interest" description="Disordered" evidence="1">
    <location>
        <begin position="87"/>
        <end position="123"/>
    </location>
</feature>
<dbReference type="AlphaFoldDB" id="A0AAF0R0B4"/>
<organism evidence="2 3">
    <name type="scientific">Solanum verrucosum</name>
    <dbReference type="NCBI Taxonomy" id="315347"/>
    <lineage>
        <taxon>Eukaryota</taxon>
        <taxon>Viridiplantae</taxon>
        <taxon>Streptophyta</taxon>
        <taxon>Embryophyta</taxon>
        <taxon>Tracheophyta</taxon>
        <taxon>Spermatophyta</taxon>
        <taxon>Magnoliopsida</taxon>
        <taxon>eudicotyledons</taxon>
        <taxon>Gunneridae</taxon>
        <taxon>Pentapetalae</taxon>
        <taxon>asterids</taxon>
        <taxon>lamiids</taxon>
        <taxon>Solanales</taxon>
        <taxon>Solanaceae</taxon>
        <taxon>Solanoideae</taxon>
        <taxon>Solaneae</taxon>
        <taxon>Solanum</taxon>
    </lineage>
</organism>
<feature type="compositionally biased region" description="Basic residues" evidence="1">
    <location>
        <begin position="87"/>
        <end position="98"/>
    </location>
</feature>
<evidence type="ECO:0000313" key="2">
    <source>
        <dbReference type="EMBL" id="WMV33807.1"/>
    </source>
</evidence>
<proteinExistence type="predicted"/>
<evidence type="ECO:0000313" key="3">
    <source>
        <dbReference type="Proteomes" id="UP001234989"/>
    </source>
</evidence>
<protein>
    <submittedName>
        <fullName evidence="2">Uncharacterized protein</fullName>
    </submittedName>
</protein>
<dbReference type="EMBL" id="CP133617">
    <property type="protein sequence ID" value="WMV33807.1"/>
    <property type="molecule type" value="Genomic_DNA"/>
</dbReference>
<feature type="non-terminal residue" evidence="2">
    <location>
        <position position="1"/>
    </location>
</feature>
<accession>A0AAF0R0B4</accession>
<sequence>TLGFGERRKEEKGEEEARFVKIVEFSLWNSSGVIPTRFLDNLIHVSGCNFKLNLLYIEGINDSKYLGKEPFKFRGFRGEKRKRKVVKHLGKGVGRRASQRTPKQPLNVGLRGDAPARAPQLAL</sequence>
<name>A0AAF0R0B4_SOLVR</name>
<evidence type="ECO:0000256" key="1">
    <source>
        <dbReference type="SAM" id="MobiDB-lite"/>
    </source>
</evidence>
<gene>
    <name evidence="2" type="ORF">MTR67_027192</name>
</gene>